<dbReference type="Proteomes" id="UP000815325">
    <property type="component" value="Unassembled WGS sequence"/>
</dbReference>
<protein>
    <recommendedName>
        <fullName evidence="1">gamma-glutamylcyclotransferase</fullName>
        <ecNumber evidence="1">4.3.2.9</ecNumber>
    </recommendedName>
</protein>
<dbReference type="EMBL" id="MU069809">
    <property type="protein sequence ID" value="KAF5833469.1"/>
    <property type="molecule type" value="Genomic_DNA"/>
</dbReference>
<dbReference type="InterPro" id="IPR013024">
    <property type="entry name" value="GGCT-like"/>
</dbReference>
<evidence type="ECO:0000256" key="1">
    <source>
        <dbReference type="ARBA" id="ARBA00012346"/>
    </source>
</evidence>
<dbReference type="EC" id="4.3.2.9" evidence="1"/>
<dbReference type="Gene3D" id="3.10.490.10">
    <property type="entry name" value="Gamma-glutamyl cyclotransferase-like"/>
    <property type="match status" value="1"/>
</dbReference>
<dbReference type="PANTHER" id="PTHR12935">
    <property type="entry name" value="GAMMA-GLUTAMYLCYCLOTRANSFERASE"/>
    <property type="match status" value="1"/>
</dbReference>
<name>A0ABQ7GFU4_DUNSA</name>
<keyword evidence="2" id="KW-0456">Lyase</keyword>
<comment type="caution">
    <text evidence="3">The sequence shown here is derived from an EMBL/GenBank/DDBJ whole genome shotgun (WGS) entry which is preliminary data.</text>
</comment>
<gene>
    <name evidence="3" type="ORF">DUNSADRAFT_10224</name>
</gene>
<accession>A0ABQ7GFU4</accession>
<dbReference type="PANTHER" id="PTHR12935:SF0">
    <property type="entry name" value="GAMMA-GLUTAMYLCYCLOTRANSFERASE"/>
    <property type="match status" value="1"/>
</dbReference>
<evidence type="ECO:0000256" key="2">
    <source>
        <dbReference type="ARBA" id="ARBA00023239"/>
    </source>
</evidence>
<proteinExistence type="predicted"/>
<sequence length="197" mass="21977">MAVPLFSYGANMSRAVLEKRRVCTRKPGVPAIARDHALSFCHRGGYATLVPLTQLLQSEERWSPFRRSPHGVLYYVSLEEFARLMEKEVGYKVTDILVQCYGKEEEEGKLVPAKAFVSSPFLLLFAAVAPPAKYMSKIQQGAGENRLCVEYQDWLAKVRVAALPELAHDAYNATYADVGAKCFGFALLTLLTWALIN</sequence>
<organism evidence="3 4">
    <name type="scientific">Dunaliella salina</name>
    <name type="common">Green alga</name>
    <name type="synonym">Protococcus salinus</name>
    <dbReference type="NCBI Taxonomy" id="3046"/>
    <lineage>
        <taxon>Eukaryota</taxon>
        <taxon>Viridiplantae</taxon>
        <taxon>Chlorophyta</taxon>
        <taxon>core chlorophytes</taxon>
        <taxon>Chlorophyceae</taxon>
        <taxon>CS clade</taxon>
        <taxon>Chlamydomonadales</taxon>
        <taxon>Dunaliellaceae</taxon>
        <taxon>Dunaliella</taxon>
    </lineage>
</organism>
<keyword evidence="4" id="KW-1185">Reference proteome</keyword>
<evidence type="ECO:0000313" key="4">
    <source>
        <dbReference type="Proteomes" id="UP000815325"/>
    </source>
</evidence>
<dbReference type="CDD" id="cd06661">
    <property type="entry name" value="GGCT_like"/>
    <property type="match status" value="1"/>
</dbReference>
<dbReference type="InterPro" id="IPR017939">
    <property type="entry name" value="G-Glutamylcylcotransferase"/>
</dbReference>
<evidence type="ECO:0000313" key="3">
    <source>
        <dbReference type="EMBL" id="KAF5833469.1"/>
    </source>
</evidence>
<reference evidence="3" key="1">
    <citation type="submission" date="2017-08" db="EMBL/GenBank/DDBJ databases">
        <authorList>
            <person name="Polle J.E."/>
            <person name="Barry K."/>
            <person name="Cushman J."/>
            <person name="Schmutz J."/>
            <person name="Tran D."/>
            <person name="Hathwaick L.T."/>
            <person name="Yim W.C."/>
            <person name="Jenkins J."/>
            <person name="Mckie-Krisberg Z.M."/>
            <person name="Prochnik S."/>
            <person name="Lindquist E."/>
            <person name="Dockter R.B."/>
            <person name="Adam C."/>
            <person name="Molina H."/>
            <person name="Bunkerborg J."/>
            <person name="Jin E."/>
            <person name="Buchheim M."/>
            <person name="Magnuson J."/>
        </authorList>
    </citation>
    <scope>NUCLEOTIDE SEQUENCE</scope>
    <source>
        <strain evidence="3">CCAP 19/18</strain>
    </source>
</reference>